<dbReference type="Gene3D" id="3.40.225.10">
    <property type="entry name" value="Class II aldolase/adducin N-terminal domain"/>
    <property type="match status" value="1"/>
</dbReference>
<keyword evidence="1" id="KW-0479">Metal-binding</keyword>
<gene>
    <name evidence="5" type="ORF">IAC50_01620</name>
</gene>
<feature type="coiled-coil region" evidence="3">
    <location>
        <begin position="153"/>
        <end position="180"/>
    </location>
</feature>
<dbReference type="SMART" id="SM01007">
    <property type="entry name" value="Aldolase_II"/>
    <property type="match status" value="1"/>
</dbReference>
<sequence>MTGKALEIIRTGKKLAEKGLIVRSWGNISAREGKDSFLITASGRNYMSMSEEDVIRVSIRELSFSGDVKPSSEMRVHREIYRIKPEAEFIIHTHQSNGSAVSAMGLSIVEPGKSGEIICAQYGLPGSGLLAAACSEAVKKTDRKAVIMKNHGAVCWGKDVEEALKAAEELEEECGKYLEALGIDPWKREDKDKGKYRDKEGRLWNRHPLVVRFTEEEKIMRPYLDDFAQMAGTGLKVAEEASPDEIKTAEERGIPLLIKGKGLLCAAGRHEDEKALFTVVEKNCRAFYCARAGKGRPLDPEDCMLMRKNYVKSYSRLFKQEAFRSSQEERKGS</sequence>
<dbReference type="Pfam" id="PF00596">
    <property type="entry name" value="Aldolase_II"/>
    <property type="match status" value="1"/>
</dbReference>
<reference evidence="5" key="2">
    <citation type="journal article" date="2021" name="PeerJ">
        <title>Extensive microbial diversity within the chicken gut microbiome revealed by metagenomics and culture.</title>
        <authorList>
            <person name="Gilroy R."/>
            <person name="Ravi A."/>
            <person name="Getino M."/>
            <person name="Pursley I."/>
            <person name="Horton D.L."/>
            <person name="Alikhan N.F."/>
            <person name="Baker D."/>
            <person name="Gharbi K."/>
            <person name="Hall N."/>
            <person name="Watson M."/>
            <person name="Adriaenssens E.M."/>
            <person name="Foster-Nyarko E."/>
            <person name="Jarju S."/>
            <person name="Secka A."/>
            <person name="Antonio M."/>
            <person name="Oren A."/>
            <person name="Chaudhuri R.R."/>
            <person name="La Ragione R."/>
            <person name="Hildebrand F."/>
            <person name="Pallen M.J."/>
        </authorList>
    </citation>
    <scope>NUCLEOTIDE SEQUENCE</scope>
    <source>
        <strain evidence="5">ChiHcec3-6078</strain>
    </source>
</reference>
<dbReference type="EMBL" id="DVMP01000036">
    <property type="protein sequence ID" value="HIU25181.1"/>
    <property type="molecule type" value="Genomic_DNA"/>
</dbReference>
<dbReference type="GO" id="GO:0005829">
    <property type="term" value="C:cytosol"/>
    <property type="evidence" value="ECO:0007669"/>
    <property type="project" value="TreeGrafter"/>
</dbReference>
<evidence type="ECO:0000256" key="2">
    <source>
        <dbReference type="ARBA" id="ARBA00023239"/>
    </source>
</evidence>
<dbReference type="GO" id="GO:0019323">
    <property type="term" value="P:pentose catabolic process"/>
    <property type="evidence" value="ECO:0007669"/>
    <property type="project" value="TreeGrafter"/>
</dbReference>
<dbReference type="InterPro" id="IPR036409">
    <property type="entry name" value="Aldolase_II/adducin_N_sf"/>
</dbReference>
<dbReference type="PANTHER" id="PTHR22789">
    <property type="entry name" value="FUCULOSE PHOSPHATE ALDOLASE"/>
    <property type="match status" value="1"/>
</dbReference>
<evidence type="ECO:0000256" key="1">
    <source>
        <dbReference type="ARBA" id="ARBA00022723"/>
    </source>
</evidence>
<evidence type="ECO:0000256" key="3">
    <source>
        <dbReference type="SAM" id="Coils"/>
    </source>
</evidence>
<dbReference type="GO" id="GO:0046872">
    <property type="term" value="F:metal ion binding"/>
    <property type="evidence" value="ECO:0007669"/>
    <property type="project" value="UniProtKB-KW"/>
</dbReference>
<name>A0A9D1HZ00_9FIRM</name>
<proteinExistence type="predicted"/>
<protein>
    <submittedName>
        <fullName evidence="5">Class II aldolase/adducin family protein</fullName>
    </submittedName>
</protein>
<evidence type="ECO:0000313" key="5">
    <source>
        <dbReference type="EMBL" id="HIU25181.1"/>
    </source>
</evidence>
<feature type="domain" description="Class II aldolase/adducin N-terminal" evidence="4">
    <location>
        <begin position="6"/>
        <end position="178"/>
    </location>
</feature>
<evidence type="ECO:0000259" key="4">
    <source>
        <dbReference type="SMART" id="SM01007"/>
    </source>
</evidence>
<organism evidence="5 6">
    <name type="scientific">Candidatus Allocopromorpha excrementigallinarum</name>
    <dbReference type="NCBI Taxonomy" id="2840742"/>
    <lineage>
        <taxon>Bacteria</taxon>
        <taxon>Bacillati</taxon>
        <taxon>Bacillota</taxon>
        <taxon>Clostridia</taxon>
        <taxon>Eubacteriales</taxon>
        <taxon>Eubacteriaceae</taxon>
        <taxon>Eubacteriaceae incertae sedis</taxon>
        <taxon>Candidatus Allocopromorpha</taxon>
    </lineage>
</organism>
<dbReference type="Proteomes" id="UP000824090">
    <property type="component" value="Unassembled WGS sequence"/>
</dbReference>
<dbReference type="InterPro" id="IPR050197">
    <property type="entry name" value="Aldolase_class_II_sugar_metab"/>
</dbReference>
<accession>A0A9D1HZ00</accession>
<keyword evidence="2" id="KW-0456">Lyase</keyword>
<evidence type="ECO:0000313" key="6">
    <source>
        <dbReference type="Proteomes" id="UP000824090"/>
    </source>
</evidence>
<reference evidence="5" key="1">
    <citation type="submission" date="2020-10" db="EMBL/GenBank/DDBJ databases">
        <authorList>
            <person name="Gilroy R."/>
        </authorList>
    </citation>
    <scope>NUCLEOTIDE SEQUENCE</scope>
    <source>
        <strain evidence="5">ChiHcec3-6078</strain>
    </source>
</reference>
<keyword evidence="3" id="KW-0175">Coiled coil</keyword>
<dbReference type="PANTHER" id="PTHR22789:SF0">
    <property type="entry name" value="3-OXO-TETRONATE 4-PHOSPHATE DECARBOXYLASE-RELATED"/>
    <property type="match status" value="1"/>
</dbReference>
<dbReference type="SUPFAM" id="SSF53639">
    <property type="entry name" value="AraD/HMP-PK domain-like"/>
    <property type="match status" value="1"/>
</dbReference>
<dbReference type="InterPro" id="IPR001303">
    <property type="entry name" value="Aldolase_II/adducin_N"/>
</dbReference>
<comment type="caution">
    <text evidence="5">The sequence shown here is derived from an EMBL/GenBank/DDBJ whole genome shotgun (WGS) entry which is preliminary data.</text>
</comment>
<dbReference type="AlphaFoldDB" id="A0A9D1HZ00"/>
<dbReference type="GO" id="GO:0016832">
    <property type="term" value="F:aldehyde-lyase activity"/>
    <property type="evidence" value="ECO:0007669"/>
    <property type="project" value="TreeGrafter"/>
</dbReference>